<gene>
    <name evidence="8" type="ORF">L196_08619</name>
</gene>
<reference evidence="8 9" key="1">
    <citation type="journal article" date="2013" name="Genome Announc.">
        <title>Genome Sequence of the Pyrene- and Fluoranthene-Degrading Bacterium Cycloclasticus sp. Strain PY97M.</title>
        <authorList>
            <person name="Cui Z."/>
            <person name="Xu G."/>
            <person name="Li Q."/>
            <person name="Gao W."/>
            <person name="Zheng L."/>
        </authorList>
    </citation>
    <scope>NUCLEOTIDE SEQUENCE [LARGE SCALE GENOMIC DNA]</scope>
    <source>
        <strain evidence="8 9">PY97M</strain>
    </source>
</reference>
<keyword evidence="4" id="KW-0732">Signal</keyword>
<dbReference type="AlphaFoldDB" id="A0AB33Z0C2"/>
<feature type="compositionally biased region" description="Basic and acidic residues" evidence="3">
    <location>
        <begin position="50"/>
        <end position="69"/>
    </location>
</feature>
<dbReference type="NCBIfam" id="TIGR01730">
    <property type="entry name" value="RND_mfp"/>
    <property type="match status" value="1"/>
</dbReference>
<keyword evidence="2" id="KW-0813">Transport</keyword>
<comment type="similarity">
    <text evidence="1">Belongs to the membrane fusion protein (MFP) (TC 8.A.1) family.</text>
</comment>
<keyword evidence="9" id="KW-1185">Reference proteome</keyword>
<dbReference type="GO" id="GO:0046914">
    <property type="term" value="F:transition metal ion binding"/>
    <property type="evidence" value="ECO:0007669"/>
    <property type="project" value="TreeGrafter"/>
</dbReference>
<comment type="caution">
    <text evidence="8">The sequence shown here is derived from an EMBL/GenBank/DDBJ whole genome shotgun (WGS) entry which is preliminary data.</text>
</comment>
<evidence type="ECO:0000313" key="9">
    <source>
        <dbReference type="Proteomes" id="UP000015462"/>
    </source>
</evidence>
<evidence type="ECO:0000313" key="8">
    <source>
        <dbReference type="EMBL" id="EPD12655.1"/>
    </source>
</evidence>
<sequence length="410" mass="44756">MNKFNTIFLITLLTLSSAQTIHASEDDHDHKTAHTEEDHDTHEEDGDAHEEDHDTHENDGKKHEKGGDAHEEEEGIHLTAAQQKAAGITTTPLQLTNIDLSISAPGEITLNAYATSQAVSLINAQVVKRHAKLGDLVSTGQPLVTLSSVEMAQAQGDLLVAAREWTRVRKLGQKVVSAARYIQAKVNNEQARAKVQAYGMNQQQVEAILKAGNARLANGRFQLLALQSGTVIQDQFTLGEVVNAGQMLFKVSDETKLWVNTRLTAKQVTDVQIGAMANVIFGKKTLKGTVIQRHHSLDESTRTIGIRIEVANPDDVLHPGVFVDVNIAANNAEKVLSVPADAVLRSPDGDWMVFVEHEDNQFEPKEINVLRTNNGVTVIDGIDAGTRVVTHGAFFLQSELAKSGFNIHNH</sequence>
<dbReference type="InterPro" id="IPR051909">
    <property type="entry name" value="MFP_Cation_Efflux"/>
</dbReference>
<dbReference type="InterPro" id="IPR058647">
    <property type="entry name" value="BSH_CzcB-like"/>
</dbReference>
<dbReference type="InterPro" id="IPR058792">
    <property type="entry name" value="Beta-barrel_RND_2"/>
</dbReference>
<feature type="domain" description="Multidrug resistance protein MdtA-like C-terminal permuted SH3" evidence="6">
    <location>
        <begin position="335"/>
        <end position="393"/>
    </location>
</feature>
<dbReference type="InterPro" id="IPR058627">
    <property type="entry name" value="MdtA-like_C"/>
</dbReference>
<dbReference type="Pfam" id="PF25967">
    <property type="entry name" value="RND-MFP_C"/>
    <property type="match status" value="1"/>
</dbReference>
<dbReference type="GO" id="GO:0022857">
    <property type="term" value="F:transmembrane transporter activity"/>
    <property type="evidence" value="ECO:0007669"/>
    <property type="project" value="InterPro"/>
</dbReference>
<dbReference type="Gene3D" id="2.40.30.170">
    <property type="match status" value="1"/>
</dbReference>
<organism evidence="8 9">
    <name type="scientific">Cycloclasticus pugetii</name>
    <dbReference type="NCBI Taxonomy" id="34068"/>
    <lineage>
        <taxon>Bacteria</taxon>
        <taxon>Pseudomonadati</taxon>
        <taxon>Pseudomonadota</taxon>
        <taxon>Gammaproteobacteria</taxon>
        <taxon>Thiotrichales</taxon>
        <taxon>Piscirickettsiaceae</taxon>
        <taxon>Cycloclasticus</taxon>
    </lineage>
</organism>
<feature type="compositionally biased region" description="Basic and acidic residues" evidence="3">
    <location>
        <begin position="24"/>
        <end position="42"/>
    </location>
</feature>
<dbReference type="RefSeq" id="WP_016390672.1">
    <property type="nucleotide sequence ID" value="NZ_JARGOU010000014.1"/>
</dbReference>
<feature type="signal peptide" evidence="4">
    <location>
        <begin position="1"/>
        <end position="23"/>
    </location>
</feature>
<dbReference type="Gene3D" id="2.40.420.20">
    <property type="match status" value="1"/>
</dbReference>
<dbReference type="Proteomes" id="UP000015462">
    <property type="component" value="Unassembled WGS sequence"/>
</dbReference>
<dbReference type="GO" id="GO:0016020">
    <property type="term" value="C:membrane"/>
    <property type="evidence" value="ECO:0007669"/>
    <property type="project" value="InterPro"/>
</dbReference>
<name>A0AB33Z0C2_9GAMM</name>
<evidence type="ECO:0000259" key="7">
    <source>
        <dbReference type="Pfam" id="PF25973"/>
    </source>
</evidence>
<evidence type="ECO:0000256" key="3">
    <source>
        <dbReference type="SAM" id="MobiDB-lite"/>
    </source>
</evidence>
<dbReference type="GO" id="GO:0015679">
    <property type="term" value="P:plasma membrane copper ion transport"/>
    <property type="evidence" value="ECO:0007669"/>
    <property type="project" value="TreeGrafter"/>
</dbReference>
<dbReference type="Pfam" id="PF25973">
    <property type="entry name" value="BSH_CzcB"/>
    <property type="match status" value="1"/>
</dbReference>
<evidence type="ECO:0000256" key="4">
    <source>
        <dbReference type="SAM" id="SignalP"/>
    </source>
</evidence>
<dbReference type="SUPFAM" id="SSF111369">
    <property type="entry name" value="HlyD-like secretion proteins"/>
    <property type="match status" value="1"/>
</dbReference>
<proteinExistence type="inferred from homology"/>
<evidence type="ECO:0000256" key="2">
    <source>
        <dbReference type="ARBA" id="ARBA00022448"/>
    </source>
</evidence>
<feature type="region of interest" description="Disordered" evidence="3">
    <location>
        <begin position="24"/>
        <end position="73"/>
    </location>
</feature>
<dbReference type="PANTHER" id="PTHR30097">
    <property type="entry name" value="CATION EFFLUX SYSTEM PROTEIN CUSB"/>
    <property type="match status" value="1"/>
</dbReference>
<dbReference type="Pfam" id="PF25954">
    <property type="entry name" value="Beta-barrel_RND_2"/>
    <property type="match status" value="1"/>
</dbReference>
<dbReference type="GO" id="GO:0030288">
    <property type="term" value="C:outer membrane-bounded periplasmic space"/>
    <property type="evidence" value="ECO:0007669"/>
    <property type="project" value="TreeGrafter"/>
</dbReference>
<protein>
    <submittedName>
        <fullName evidence="8">RND family efflux transporter MFP subunit</fullName>
    </submittedName>
</protein>
<evidence type="ECO:0000256" key="1">
    <source>
        <dbReference type="ARBA" id="ARBA00009477"/>
    </source>
</evidence>
<evidence type="ECO:0000259" key="5">
    <source>
        <dbReference type="Pfam" id="PF25954"/>
    </source>
</evidence>
<dbReference type="InterPro" id="IPR006143">
    <property type="entry name" value="RND_pump_MFP"/>
</dbReference>
<accession>A0AB33Z0C2</accession>
<feature type="domain" description="CzcB-like barrel-sandwich hybrid" evidence="7">
    <location>
        <begin position="119"/>
        <end position="253"/>
    </location>
</feature>
<dbReference type="PANTHER" id="PTHR30097:SF15">
    <property type="entry name" value="CATION EFFLUX SYSTEM PROTEIN CUSB"/>
    <property type="match status" value="1"/>
</dbReference>
<dbReference type="GO" id="GO:0060003">
    <property type="term" value="P:copper ion export"/>
    <property type="evidence" value="ECO:0007669"/>
    <property type="project" value="TreeGrafter"/>
</dbReference>
<dbReference type="EMBL" id="ASHL01000007">
    <property type="protein sequence ID" value="EPD12655.1"/>
    <property type="molecule type" value="Genomic_DNA"/>
</dbReference>
<feature type="chain" id="PRO_5044232807" evidence="4">
    <location>
        <begin position="24"/>
        <end position="410"/>
    </location>
</feature>
<feature type="domain" description="CusB-like beta-barrel" evidence="5">
    <location>
        <begin position="256"/>
        <end position="329"/>
    </location>
</feature>
<evidence type="ECO:0000259" key="6">
    <source>
        <dbReference type="Pfam" id="PF25967"/>
    </source>
</evidence>